<dbReference type="EMBL" id="VUJU01001291">
    <property type="protein sequence ID" value="KAF0765958.1"/>
    <property type="molecule type" value="Genomic_DNA"/>
</dbReference>
<name>A0A6G0Z647_APHCR</name>
<dbReference type="Proteomes" id="UP000478052">
    <property type="component" value="Unassembled WGS sequence"/>
</dbReference>
<evidence type="ECO:0000313" key="2">
    <source>
        <dbReference type="Proteomes" id="UP000478052"/>
    </source>
</evidence>
<comment type="caution">
    <text evidence="1">The sequence shown here is derived from an EMBL/GenBank/DDBJ whole genome shotgun (WGS) entry which is preliminary data.</text>
</comment>
<keyword evidence="2" id="KW-1185">Reference proteome</keyword>
<accession>A0A6G0Z647</accession>
<reference evidence="1 2" key="1">
    <citation type="submission" date="2019-08" db="EMBL/GenBank/DDBJ databases">
        <title>Whole genome of Aphis craccivora.</title>
        <authorList>
            <person name="Voronova N.V."/>
            <person name="Shulinski R.S."/>
            <person name="Bandarenka Y.V."/>
            <person name="Zhorov D.G."/>
            <person name="Warner D."/>
        </authorList>
    </citation>
    <scope>NUCLEOTIDE SEQUENCE [LARGE SCALE GENOMIC DNA]</scope>
    <source>
        <strain evidence="1">180601</strain>
        <tissue evidence="1">Whole Body</tissue>
    </source>
</reference>
<proteinExistence type="predicted"/>
<evidence type="ECO:0000313" key="1">
    <source>
        <dbReference type="EMBL" id="KAF0765958.1"/>
    </source>
</evidence>
<feature type="non-terminal residue" evidence="1">
    <location>
        <position position="1"/>
    </location>
</feature>
<sequence>DLTWRKLLTWNSHIRIKRLSLNKRLSRPRTLLINNKHTELKVKVFMFKTLLYLYGYMVSNYGNISLRKITNAPPIVSNYTSHIDLSIKTVTKEATYFYKKSSHPSKNTLKPTH</sequence>
<organism evidence="1 2">
    <name type="scientific">Aphis craccivora</name>
    <name type="common">Cowpea aphid</name>
    <dbReference type="NCBI Taxonomy" id="307492"/>
    <lineage>
        <taxon>Eukaryota</taxon>
        <taxon>Metazoa</taxon>
        <taxon>Ecdysozoa</taxon>
        <taxon>Arthropoda</taxon>
        <taxon>Hexapoda</taxon>
        <taxon>Insecta</taxon>
        <taxon>Pterygota</taxon>
        <taxon>Neoptera</taxon>
        <taxon>Paraneoptera</taxon>
        <taxon>Hemiptera</taxon>
        <taxon>Sternorrhyncha</taxon>
        <taxon>Aphidomorpha</taxon>
        <taxon>Aphidoidea</taxon>
        <taxon>Aphididae</taxon>
        <taxon>Aphidini</taxon>
        <taxon>Aphis</taxon>
        <taxon>Aphis</taxon>
    </lineage>
</organism>
<dbReference type="AlphaFoldDB" id="A0A6G0Z647"/>
<protein>
    <submittedName>
        <fullName evidence="1">Uncharacterized protein</fullName>
    </submittedName>
</protein>
<gene>
    <name evidence="1" type="ORF">FWK35_00023927</name>
</gene>